<organism evidence="2 3">
    <name type="scientific">Frondihabitans australicus</name>
    <dbReference type="NCBI Taxonomy" id="386892"/>
    <lineage>
        <taxon>Bacteria</taxon>
        <taxon>Bacillati</taxon>
        <taxon>Actinomycetota</taxon>
        <taxon>Actinomycetes</taxon>
        <taxon>Micrococcales</taxon>
        <taxon>Microbacteriaceae</taxon>
        <taxon>Frondihabitans</taxon>
    </lineage>
</organism>
<dbReference type="RefSeq" id="WP_245981536.1">
    <property type="nucleotide sequence ID" value="NZ_RBKS01000001.1"/>
</dbReference>
<accession>A0A495IF83</accession>
<dbReference type="GO" id="GO:0005524">
    <property type="term" value="F:ATP binding"/>
    <property type="evidence" value="ECO:0007669"/>
    <property type="project" value="InterPro"/>
</dbReference>
<name>A0A495IF83_9MICO</name>
<dbReference type="Gene3D" id="3.40.50.300">
    <property type="entry name" value="P-loop containing nucleotide triphosphate hydrolases"/>
    <property type="match status" value="1"/>
</dbReference>
<feature type="domain" description="Magnesium chelatase ChlI-like catalytic" evidence="1">
    <location>
        <begin position="12"/>
        <end position="52"/>
    </location>
</feature>
<proteinExistence type="predicted"/>
<gene>
    <name evidence="2" type="ORF">C8E83_1784</name>
</gene>
<dbReference type="AlphaFoldDB" id="A0A495IF83"/>
<dbReference type="NCBIfam" id="NF005115">
    <property type="entry name" value="PRK06547.1"/>
    <property type="match status" value="1"/>
</dbReference>
<keyword evidence="3" id="KW-1185">Reference proteome</keyword>
<dbReference type="InterPro" id="IPR027417">
    <property type="entry name" value="P-loop_NTPase"/>
</dbReference>
<sequence>MPDLDIAAHAPELAARALASAAGGRVVVLIDGRSGSGKSTLAAALTPLLPGAQLVALDDVYPGWEGLAAASEAVPRDILRDVDPGYRRWDWAASAPGAWRALSATAPIVVEGAGAVTPASAALATLRIWVDLDDETRKARALARDGAAYEPWWDLWAAQELTHLARHDPRSLADVTVVG</sequence>
<dbReference type="Pfam" id="PF01078">
    <property type="entry name" value="Mg_chelatase"/>
    <property type="match status" value="1"/>
</dbReference>
<dbReference type="InterPro" id="IPR000523">
    <property type="entry name" value="Mg_chelatse_chII-like_cat_dom"/>
</dbReference>
<reference evidence="2 3" key="1">
    <citation type="submission" date="2018-10" db="EMBL/GenBank/DDBJ databases">
        <title>Sequencing the genomes of 1000 actinobacteria strains.</title>
        <authorList>
            <person name="Klenk H.-P."/>
        </authorList>
    </citation>
    <scope>NUCLEOTIDE SEQUENCE [LARGE SCALE GENOMIC DNA]</scope>
    <source>
        <strain evidence="2 3">DSM 17894</strain>
    </source>
</reference>
<evidence type="ECO:0000313" key="2">
    <source>
        <dbReference type="EMBL" id="RKR74657.1"/>
    </source>
</evidence>
<dbReference type="SUPFAM" id="SSF52540">
    <property type="entry name" value="P-loop containing nucleoside triphosphate hydrolases"/>
    <property type="match status" value="1"/>
</dbReference>
<comment type="caution">
    <text evidence="2">The sequence shown here is derived from an EMBL/GenBank/DDBJ whole genome shotgun (WGS) entry which is preliminary data.</text>
</comment>
<protein>
    <submittedName>
        <fullName evidence="2">Magnesium chelatase subunit ChlI-like protein</fullName>
    </submittedName>
</protein>
<evidence type="ECO:0000313" key="3">
    <source>
        <dbReference type="Proteomes" id="UP000280008"/>
    </source>
</evidence>
<dbReference type="Proteomes" id="UP000280008">
    <property type="component" value="Unassembled WGS sequence"/>
</dbReference>
<evidence type="ECO:0000259" key="1">
    <source>
        <dbReference type="Pfam" id="PF01078"/>
    </source>
</evidence>
<dbReference type="EMBL" id="RBKS01000001">
    <property type="protein sequence ID" value="RKR74657.1"/>
    <property type="molecule type" value="Genomic_DNA"/>
</dbReference>